<protein>
    <submittedName>
        <fullName evidence="1">Uncharacterized protein</fullName>
    </submittedName>
</protein>
<name>A0A5N5T783_9CRUS</name>
<dbReference type="Proteomes" id="UP000326759">
    <property type="component" value="Unassembled WGS sequence"/>
</dbReference>
<reference evidence="1 2" key="1">
    <citation type="journal article" date="2019" name="PLoS Biol.">
        <title>Sex chromosomes control vertical transmission of feminizing Wolbachia symbionts in an isopod.</title>
        <authorList>
            <person name="Becking T."/>
            <person name="Chebbi M.A."/>
            <person name="Giraud I."/>
            <person name="Moumen B."/>
            <person name="Laverre T."/>
            <person name="Caubet Y."/>
            <person name="Peccoud J."/>
            <person name="Gilbert C."/>
            <person name="Cordaux R."/>
        </authorList>
    </citation>
    <scope>NUCLEOTIDE SEQUENCE [LARGE SCALE GENOMIC DNA]</scope>
    <source>
        <strain evidence="1">ANa2</strain>
        <tissue evidence="1">Whole body excluding digestive tract and cuticle</tissue>
    </source>
</reference>
<sequence>MKFFINDKNPKRKFQDSDFRIEQMKEEYFEEVSTLIIESFIAREPLIGGLHLGKEEVSTYLSDIAKEWIKYEPSVCAVYIPDNKIVGVNLTKILTREEQKTFNEEEVSHYTPGVQTLIKILTNIENSFNIFEQDETAEKVLEVALLAADSEFSGNKLSYRMIQVRSKL</sequence>
<dbReference type="PANTHER" id="PTHR20905">
    <property type="entry name" value="N-ACETYLTRANSFERASE-RELATED"/>
    <property type="match status" value="1"/>
</dbReference>
<dbReference type="GO" id="GO:0008080">
    <property type="term" value="F:N-acetyltransferase activity"/>
    <property type="evidence" value="ECO:0007669"/>
    <property type="project" value="TreeGrafter"/>
</dbReference>
<dbReference type="AlphaFoldDB" id="A0A5N5T783"/>
<evidence type="ECO:0000313" key="1">
    <source>
        <dbReference type="EMBL" id="KAB7501908.1"/>
    </source>
</evidence>
<organism evidence="1 2">
    <name type="scientific">Armadillidium nasatum</name>
    <dbReference type="NCBI Taxonomy" id="96803"/>
    <lineage>
        <taxon>Eukaryota</taxon>
        <taxon>Metazoa</taxon>
        <taxon>Ecdysozoa</taxon>
        <taxon>Arthropoda</taxon>
        <taxon>Crustacea</taxon>
        <taxon>Multicrustacea</taxon>
        <taxon>Malacostraca</taxon>
        <taxon>Eumalacostraca</taxon>
        <taxon>Peracarida</taxon>
        <taxon>Isopoda</taxon>
        <taxon>Oniscidea</taxon>
        <taxon>Crinocheta</taxon>
        <taxon>Armadillidiidae</taxon>
        <taxon>Armadillidium</taxon>
    </lineage>
</organism>
<evidence type="ECO:0000313" key="2">
    <source>
        <dbReference type="Proteomes" id="UP000326759"/>
    </source>
</evidence>
<comment type="caution">
    <text evidence="1">The sequence shown here is derived from an EMBL/GenBank/DDBJ whole genome shotgun (WGS) entry which is preliminary data.</text>
</comment>
<gene>
    <name evidence="1" type="ORF">Anas_00024</name>
</gene>
<feature type="non-terminal residue" evidence="1">
    <location>
        <position position="168"/>
    </location>
</feature>
<dbReference type="EMBL" id="SEYY01009120">
    <property type="protein sequence ID" value="KAB7501908.1"/>
    <property type="molecule type" value="Genomic_DNA"/>
</dbReference>
<keyword evidence="2" id="KW-1185">Reference proteome</keyword>
<proteinExistence type="predicted"/>
<dbReference type="PANTHER" id="PTHR20905:SF1">
    <property type="entry name" value="AT07410P-RELATED"/>
    <property type="match status" value="1"/>
</dbReference>
<dbReference type="Gene3D" id="3.40.630.30">
    <property type="match status" value="1"/>
</dbReference>
<dbReference type="OrthoDB" id="6330989at2759"/>
<accession>A0A5N5T783</accession>